<dbReference type="SMART" id="SM00015">
    <property type="entry name" value="IQ"/>
    <property type="match status" value="4"/>
</dbReference>
<comment type="caution">
    <text evidence="3">The sequence shown here is derived from an EMBL/GenBank/DDBJ whole genome shotgun (WGS) entry which is preliminary data.</text>
</comment>
<dbReference type="GO" id="GO:0000922">
    <property type="term" value="C:spindle pole"/>
    <property type="evidence" value="ECO:0007669"/>
    <property type="project" value="TreeGrafter"/>
</dbReference>
<accession>A0A086K500</accession>
<name>A0A086K500_TOXGO</name>
<proteinExistence type="predicted"/>
<feature type="compositionally biased region" description="Basic residues" evidence="1">
    <location>
        <begin position="1162"/>
        <end position="1179"/>
    </location>
</feature>
<feature type="region of interest" description="Disordered" evidence="1">
    <location>
        <begin position="102"/>
        <end position="142"/>
    </location>
</feature>
<dbReference type="InterPro" id="IPR000048">
    <property type="entry name" value="IQ_motif_EF-hand-BS"/>
</dbReference>
<feature type="compositionally biased region" description="Acidic residues" evidence="1">
    <location>
        <begin position="737"/>
        <end position="750"/>
    </location>
</feature>
<feature type="compositionally biased region" description="Basic and acidic residues" evidence="1">
    <location>
        <begin position="934"/>
        <end position="945"/>
    </location>
</feature>
<dbReference type="EMBL" id="AEYI02001272">
    <property type="protein sequence ID" value="KFG39468.1"/>
    <property type="molecule type" value="Genomic_DNA"/>
</dbReference>
<feature type="region of interest" description="Disordered" evidence="1">
    <location>
        <begin position="730"/>
        <end position="786"/>
    </location>
</feature>
<dbReference type="GO" id="GO:0007051">
    <property type="term" value="P:spindle organization"/>
    <property type="evidence" value="ECO:0007669"/>
    <property type="project" value="TreeGrafter"/>
</dbReference>
<dbReference type="Proteomes" id="UP000028828">
    <property type="component" value="Unassembled WGS sequence"/>
</dbReference>
<dbReference type="AlphaFoldDB" id="A0A086K500"/>
<dbReference type="VEuPathDB" id="ToxoDB:TGP89_262120"/>
<feature type="compositionally biased region" description="Basic and acidic residues" evidence="1">
    <location>
        <begin position="1053"/>
        <end position="1067"/>
    </location>
</feature>
<dbReference type="GO" id="GO:0005516">
    <property type="term" value="F:calmodulin binding"/>
    <property type="evidence" value="ECO:0007669"/>
    <property type="project" value="TreeGrafter"/>
</dbReference>
<feature type="domain" description="AMP-activated protein kinase glycogen-binding" evidence="2">
    <location>
        <begin position="583"/>
        <end position="662"/>
    </location>
</feature>
<evidence type="ECO:0000256" key="1">
    <source>
        <dbReference type="SAM" id="MobiDB-lite"/>
    </source>
</evidence>
<dbReference type="Gene3D" id="1.20.5.190">
    <property type="match status" value="2"/>
</dbReference>
<organism evidence="3 4">
    <name type="scientific">Toxoplasma gondii p89</name>
    <dbReference type="NCBI Taxonomy" id="943119"/>
    <lineage>
        <taxon>Eukaryota</taxon>
        <taxon>Sar</taxon>
        <taxon>Alveolata</taxon>
        <taxon>Apicomplexa</taxon>
        <taxon>Conoidasida</taxon>
        <taxon>Coccidia</taxon>
        <taxon>Eucoccidiorida</taxon>
        <taxon>Eimeriorina</taxon>
        <taxon>Sarcocystidae</taxon>
        <taxon>Toxoplasma</taxon>
    </lineage>
</organism>
<feature type="compositionally biased region" description="Polar residues" evidence="1">
    <location>
        <begin position="1"/>
        <end position="11"/>
    </location>
</feature>
<dbReference type="InterPro" id="IPR013783">
    <property type="entry name" value="Ig-like_fold"/>
</dbReference>
<feature type="compositionally biased region" description="Basic and acidic residues" evidence="1">
    <location>
        <begin position="16"/>
        <end position="30"/>
    </location>
</feature>
<gene>
    <name evidence="3" type="ORF">TGP89_262120</name>
</gene>
<evidence type="ECO:0000259" key="2">
    <source>
        <dbReference type="Pfam" id="PF16561"/>
    </source>
</evidence>
<dbReference type="CDD" id="cd02859">
    <property type="entry name" value="E_set_AMPKbeta_like_N"/>
    <property type="match status" value="1"/>
</dbReference>
<feature type="region of interest" description="Disordered" evidence="1">
    <location>
        <begin position="1106"/>
        <end position="1179"/>
    </location>
</feature>
<feature type="region of interest" description="Disordered" evidence="1">
    <location>
        <begin position="875"/>
        <end position="916"/>
    </location>
</feature>
<dbReference type="OrthoDB" id="354858at2759"/>
<dbReference type="PROSITE" id="PS50096">
    <property type="entry name" value="IQ"/>
    <property type="match status" value="3"/>
</dbReference>
<feature type="compositionally biased region" description="Polar residues" evidence="1">
    <location>
        <begin position="876"/>
        <end position="885"/>
    </location>
</feature>
<dbReference type="Pfam" id="PF00612">
    <property type="entry name" value="IQ"/>
    <property type="match status" value="4"/>
</dbReference>
<feature type="compositionally biased region" description="Basic and acidic residues" evidence="1">
    <location>
        <begin position="769"/>
        <end position="786"/>
    </location>
</feature>
<feature type="region of interest" description="Disordered" evidence="1">
    <location>
        <begin position="997"/>
        <end position="1092"/>
    </location>
</feature>
<reference evidence="3 4" key="1">
    <citation type="submission" date="2014-03" db="EMBL/GenBank/DDBJ databases">
        <authorList>
            <person name="Sibley D."/>
            <person name="Venepally P."/>
            <person name="Karamycheva S."/>
            <person name="Hadjithomas M."/>
            <person name="Khan A."/>
            <person name="Brunk B."/>
            <person name="Roos D."/>
            <person name="Caler E."/>
            <person name="Lorenzi H."/>
        </authorList>
    </citation>
    <scope>NUCLEOTIDE SEQUENCE [LARGE SCALE GENOMIC DNA]</scope>
    <source>
        <strain evidence="4">p89</strain>
    </source>
</reference>
<dbReference type="InterPro" id="IPR051185">
    <property type="entry name" value="ASPM"/>
</dbReference>
<dbReference type="GO" id="GO:0000278">
    <property type="term" value="P:mitotic cell cycle"/>
    <property type="evidence" value="ECO:0007669"/>
    <property type="project" value="TreeGrafter"/>
</dbReference>
<dbReference type="GO" id="GO:0051295">
    <property type="term" value="P:establishment of meiotic spindle localization"/>
    <property type="evidence" value="ECO:0007669"/>
    <property type="project" value="TreeGrafter"/>
</dbReference>
<feature type="region of interest" description="Disordered" evidence="1">
    <location>
        <begin position="186"/>
        <end position="232"/>
    </location>
</feature>
<dbReference type="SUPFAM" id="SSF81296">
    <property type="entry name" value="E set domains"/>
    <property type="match status" value="1"/>
</dbReference>
<feature type="region of interest" description="Disordered" evidence="1">
    <location>
        <begin position="265"/>
        <end position="363"/>
    </location>
</feature>
<feature type="compositionally biased region" description="Polar residues" evidence="1">
    <location>
        <begin position="1028"/>
        <end position="1041"/>
    </location>
</feature>
<feature type="compositionally biased region" description="Basic and acidic residues" evidence="1">
    <location>
        <begin position="129"/>
        <end position="138"/>
    </location>
</feature>
<protein>
    <submittedName>
        <fullName evidence="3">IQ calmodulin-binding motif domain-containing protein</fullName>
    </submittedName>
</protein>
<sequence length="1179" mass="127441">MQAYASGQSPPCFSPDQRRGSGEAAEKETGDCREQFRVIVDTGGLGSILCEQVPAEAVGHMKELLRSHIRSWLHFPLFRHVVSVNSARPFAHSFCGSAPSNLSSAGLQTAERRPPVPRPTSDGRAPGVEPRHEAREQRSASGNFSSLALASVAASCRDGEASLASADPAQLTRSDVSAWGLSLTSKSCQQSERTPEQAAGGLPSRGDVESWRDRATTPALSGGGLLKSPQSLEENSGSLALYGRRCSQDSEAGEGSQATLTSAGLLKNGRESGGPGSTCLGSLSPHRSRCSSLSPLSSSDSSSVMLSPSLKPHAPHPHAASPSCGWSHPRRARSPLAAQGASRRGPEGGSALLPRAEDPEQRDLREEVFQENETKRFHRSMSGISGRGYDAGARAYQTHLFAPAVFSSLSGGHTWCCRAALVSCVEGTGGALNGFLSPPPTKLQVLRCMLADTAAVTIQRVFRGHLGRLCAERRKVEKREFLRLSAAATKIQAGWRRVKAQETFLVLHVCETLASERNAAAVKIQAFWKMRIQRDKYRTMHLTECLAALRRLAAVELQRVWRGSVTRKVLDDEWQKWIIKWPWDKPGTIVEVVGDFSNPPWTKRYLMTYCYVRRCFILPLPRRPGRYEVKFIVDGRYVCDGSQTVVADGNGHFNNLIRVRAETKSPFREVRERLHQLQEQNQMLIYRSASSPLFAPTRPSVGSHSLEDMVVTQGARLPRQSPVHAEALQNCGWSSGEDLEGQAEETEPRDDENTRHADRFERSGSGGRTETRTVESSHSSLEHQRTEHLHGVAGEWLHAVKSLSEFADADRERKSGVDWKGDLQATQATYSCGSCWHTREADAQVAPTTDDMPVLGIEGVQNAAWFQKLSGRRSDAVQSGSSSEAPISPREVPASDPLAEPDTQQLRERQEAPGDQGAACALRATKAFDLEVAGKKGDSGDRDSTEEAAAEADIMRDTNSIGSLASTRASFVDRSALPSVEMSDPATSQLEVAASLQDTGRAREVSISVTGPGSSGVRGEAKARDCETSVSTDAQGQSAGESWTDVVENAVVQERKTANNAKGNEHGSRRRRRNRPSSVRGGAEGRDAVVAGDAGVTACKLAVGSQAAVRENASQVTHKREEGDCAQTAGSTSHVVRTPEVKTAAGEEPKGESRGQRGGRADKKRWHHRGRGGASGGRR</sequence>
<feature type="compositionally biased region" description="Basic and acidic residues" evidence="1">
    <location>
        <begin position="206"/>
        <end position="215"/>
    </location>
</feature>
<feature type="region of interest" description="Disordered" evidence="1">
    <location>
        <begin position="1"/>
        <end position="30"/>
    </location>
</feature>
<feature type="region of interest" description="Disordered" evidence="1">
    <location>
        <begin position="934"/>
        <end position="955"/>
    </location>
</feature>
<dbReference type="Gene3D" id="2.60.40.10">
    <property type="entry name" value="Immunoglobulins"/>
    <property type="match status" value="1"/>
</dbReference>
<feature type="compositionally biased region" description="Basic and acidic residues" evidence="1">
    <location>
        <begin position="751"/>
        <end position="762"/>
    </location>
</feature>
<dbReference type="Pfam" id="PF16561">
    <property type="entry name" value="AMPK1_CBM"/>
    <property type="match status" value="1"/>
</dbReference>
<evidence type="ECO:0000313" key="3">
    <source>
        <dbReference type="EMBL" id="KFG39468.1"/>
    </source>
</evidence>
<feature type="compositionally biased region" description="Basic and acidic residues" evidence="1">
    <location>
        <begin position="1137"/>
        <end position="1161"/>
    </location>
</feature>
<dbReference type="PANTHER" id="PTHR22706:SF2">
    <property type="entry name" value="SFI1 SPINDLE BODY DOMAIN-CONTAINING PROTEIN"/>
    <property type="match status" value="1"/>
</dbReference>
<dbReference type="PANTHER" id="PTHR22706">
    <property type="entry name" value="ASSEMBLY FACTOR FOR SPINDLE MICROTUBULES"/>
    <property type="match status" value="1"/>
</dbReference>
<dbReference type="InterPro" id="IPR032640">
    <property type="entry name" value="AMPK1_CBM"/>
</dbReference>
<feature type="compositionally biased region" description="Low complexity" evidence="1">
    <location>
        <begin position="282"/>
        <end position="323"/>
    </location>
</feature>
<dbReference type="InterPro" id="IPR014756">
    <property type="entry name" value="Ig_E-set"/>
</dbReference>
<evidence type="ECO:0000313" key="4">
    <source>
        <dbReference type="Proteomes" id="UP000028828"/>
    </source>
</evidence>